<proteinExistence type="predicted"/>
<reference evidence="1" key="1">
    <citation type="submission" date="2014-09" db="EMBL/GenBank/DDBJ databases">
        <authorList>
            <person name="Magalhaes I.L.F."/>
            <person name="Oliveira U."/>
            <person name="Santos F.R."/>
            <person name="Vidigal T.H.D.A."/>
            <person name="Brescovit A.D."/>
            <person name="Santos A.J."/>
        </authorList>
    </citation>
    <scope>NUCLEOTIDE SEQUENCE</scope>
    <source>
        <tissue evidence="1">Shoot tissue taken approximately 20 cm above the soil surface</tissue>
    </source>
</reference>
<organism evidence="1">
    <name type="scientific">Arundo donax</name>
    <name type="common">Giant reed</name>
    <name type="synonym">Donax arundinaceus</name>
    <dbReference type="NCBI Taxonomy" id="35708"/>
    <lineage>
        <taxon>Eukaryota</taxon>
        <taxon>Viridiplantae</taxon>
        <taxon>Streptophyta</taxon>
        <taxon>Embryophyta</taxon>
        <taxon>Tracheophyta</taxon>
        <taxon>Spermatophyta</taxon>
        <taxon>Magnoliopsida</taxon>
        <taxon>Liliopsida</taxon>
        <taxon>Poales</taxon>
        <taxon>Poaceae</taxon>
        <taxon>PACMAD clade</taxon>
        <taxon>Arundinoideae</taxon>
        <taxon>Arundineae</taxon>
        <taxon>Arundo</taxon>
    </lineage>
</organism>
<reference evidence="1" key="2">
    <citation type="journal article" date="2015" name="Data Brief">
        <title>Shoot transcriptome of the giant reed, Arundo donax.</title>
        <authorList>
            <person name="Barrero R.A."/>
            <person name="Guerrero F.D."/>
            <person name="Moolhuijzen P."/>
            <person name="Goolsby J.A."/>
            <person name="Tidwell J."/>
            <person name="Bellgard S.E."/>
            <person name="Bellgard M.I."/>
        </authorList>
    </citation>
    <scope>NUCLEOTIDE SEQUENCE</scope>
    <source>
        <tissue evidence="1">Shoot tissue taken approximately 20 cm above the soil surface</tissue>
    </source>
</reference>
<dbReference type="EMBL" id="GBRH01260924">
    <property type="protein sequence ID" value="JAD36971.1"/>
    <property type="molecule type" value="Transcribed_RNA"/>
</dbReference>
<evidence type="ECO:0000313" key="1">
    <source>
        <dbReference type="EMBL" id="JAD36971.1"/>
    </source>
</evidence>
<accession>A0A0A8ZDT8</accession>
<name>A0A0A8ZDT8_ARUDO</name>
<sequence length="44" mass="4946">MTATSDISIHDLTSTREPRVLKVGHFDKHIRHSDVPKLDSTLCS</sequence>
<dbReference type="AlphaFoldDB" id="A0A0A8ZDT8"/>
<protein>
    <submittedName>
        <fullName evidence="1">Uncharacterized protein</fullName>
    </submittedName>
</protein>